<evidence type="ECO:0000256" key="1">
    <source>
        <dbReference type="ARBA" id="ARBA00004141"/>
    </source>
</evidence>
<accession>A0A7I9VEN2</accession>
<reference evidence="8" key="1">
    <citation type="submission" date="2019-06" db="EMBL/GenBank/DDBJ databases">
        <title>Gordonia isolated from sludge of a wastewater treatment plant.</title>
        <authorList>
            <person name="Tamura T."/>
            <person name="Aoyama K."/>
            <person name="Kang Y."/>
            <person name="Saito S."/>
            <person name="Akiyama N."/>
            <person name="Yazawa K."/>
            <person name="Gonoi T."/>
            <person name="Mikami Y."/>
        </authorList>
    </citation>
    <scope>NUCLEOTIDE SEQUENCE [LARGE SCALE GENOMIC DNA]</scope>
    <source>
        <strain evidence="8">NBRC 107696</strain>
    </source>
</reference>
<dbReference type="EMBL" id="BJOV01000005">
    <property type="protein sequence ID" value="GEE03774.1"/>
    <property type="molecule type" value="Genomic_DNA"/>
</dbReference>
<feature type="transmembrane region" description="Helical" evidence="6">
    <location>
        <begin position="139"/>
        <end position="157"/>
    </location>
</feature>
<keyword evidence="4 6" id="KW-0472">Membrane</keyword>
<evidence type="ECO:0000256" key="2">
    <source>
        <dbReference type="ARBA" id="ARBA00022692"/>
    </source>
</evidence>
<dbReference type="GO" id="GO:0016020">
    <property type="term" value="C:membrane"/>
    <property type="evidence" value="ECO:0007669"/>
    <property type="project" value="UniProtKB-SubCell"/>
</dbReference>
<name>A0A7I9VEN2_9ACTN</name>
<evidence type="ECO:0008006" key="9">
    <source>
        <dbReference type="Google" id="ProtNLM"/>
    </source>
</evidence>
<dbReference type="Pfam" id="PF13564">
    <property type="entry name" value="DoxX_2"/>
    <property type="match status" value="1"/>
</dbReference>
<evidence type="ECO:0000256" key="3">
    <source>
        <dbReference type="ARBA" id="ARBA00022989"/>
    </source>
</evidence>
<sequence>MIHDMMIPFRRNTVLSQAGYGELVRGPDSGHPPTIPTADRETNAPSWCVQSPPRTIAADHRSSYGRNMTAPTDLIRDPRVYRLAAVGQAADAAACIGPIPYITRCLDTVEYPQTNRWIFPVVKGASAIGLASVTRSPTLARLTAIMLTVYFTLAVSAHVRVRDFGLNAAAATSFLLFYGALAATGPADVGDTP</sequence>
<organism evidence="7 8">
    <name type="scientific">Gordonia spumicola</name>
    <dbReference type="NCBI Taxonomy" id="589161"/>
    <lineage>
        <taxon>Bacteria</taxon>
        <taxon>Bacillati</taxon>
        <taxon>Actinomycetota</taxon>
        <taxon>Actinomycetes</taxon>
        <taxon>Mycobacteriales</taxon>
        <taxon>Gordoniaceae</taxon>
        <taxon>Gordonia</taxon>
    </lineage>
</organism>
<gene>
    <name evidence="7" type="ORF">nbrc107696_42200</name>
</gene>
<evidence type="ECO:0000313" key="8">
    <source>
        <dbReference type="Proteomes" id="UP000444960"/>
    </source>
</evidence>
<keyword evidence="3 6" id="KW-1133">Transmembrane helix</keyword>
<keyword evidence="2 6" id="KW-0812">Transmembrane</keyword>
<comment type="caution">
    <text evidence="7">The sequence shown here is derived from an EMBL/GenBank/DDBJ whole genome shotgun (WGS) entry which is preliminary data.</text>
</comment>
<evidence type="ECO:0000313" key="7">
    <source>
        <dbReference type="EMBL" id="GEE03774.1"/>
    </source>
</evidence>
<evidence type="ECO:0000256" key="6">
    <source>
        <dbReference type="SAM" id="Phobius"/>
    </source>
</evidence>
<dbReference type="InterPro" id="IPR032808">
    <property type="entry name" value="DoxX"/>
</dbReference>
<evidence type="ECO:0000256" key="4">
    <source>
        <dbReference type="ARBA" id="ARBA00023136"/>
    </source>
</evidence>
<proteinExistence type="predicted"/>
<feature type="region of interest" description="Disordered" evidence="5">
    <location>
        <begin position="24"/>
        <end position="51"/>
    </location>
</feature>
<evidence type="ECO:0000256" key="5">
    <source>
        <dbReference type="SAM" id="MobiDB-lite"/>
    </source>
</evidence>
<keyword evidence="8" id="KW-1185">Reference proteome</keyword>
<dbReference type="AlphaFoldDB" id="A0A7I9VEN2"/>
<feature type="transmembrane region" description="Helical" evidence="6">
    <location>
        <begin position="164"/>
        <end position="183"/>
    </location>
</feature>
<comment type="subcellular location">
    <subcellularLocation>
        <location evidence="1">Membrane</location>
        <topology evidence="1">Multi-pass membrane protein</topology>
    </subcellularLocation>
</comment>
<dbReference type="Proteomes" id="UP000444960">
    <property type="component" value="Unassembled WGS sequence"/>
</dbReference>
<protein>
    <recommendedName>
        <fullName evidence="9">DoxX family protein</fullName>
    </recommendedName>
</protein>